<evidence type="ECO:0000256" key="1">
    <source>
        <dbReference type="ARBA" id="ARBA00005771"/>
    </source>
</evidence>
<name>A0AAN7VG76_9COLE</name>
<evidence type="ECO:0000259" key="3">
    <source>
        <dbReference type="Pfam" id="PF00685"/>
    </source>
</evidence>
<feature type="domain" description="Sulfotransferase" evidence="3">
    <location>
        <begin position="6"/>
        <end position="257"/>
    </location>
</feature>
<accession>A0AAN7VG76</accession>
<comment type="caution">
    <text evidence="4">The sequence shown here is derived from an EMBL/GenBank/DDBJ whole genome shotgun (WGS) entry which is preliminary data.</text>
</comment>
<comment type="similarity">
    <text evidence="1">Belongs to the sulfotransferase 1 family.</text>
</comment>
<reference evidence="4 5" key="1">
    <citation type="journal article" date="2024" name="Insects">
        <title>An Improved Chromosome-Level Genome Assembly of the Firefly Pyrocoelia pectoralis.</title>
        <authorList>
            <person name="Fu X."/>
            <person name="Meyer-Rochow V.B."/>
            <person name="Ballantyne L."/>
            <person name="Zhu X."/>
        </authorList>
    </citation>
    <scope>NUCLEOTIDE SEQUENCE [LARGE SCALE GENOMIC DNA]</scope>
    <source>
        <strain evidence="4">XCY_ONT2</strain>
    </source>
</reference>
<dbReference type="AlphaFoldDB" id="A0AAN7VG76"/>
<evidence type="ECO:0000313" key="5">
    <source>
        <dbReference type="Proteomes" id="UP001329430"/>
    </source>
</evidence>
<gene>
    <name evidence="4" type="ORF">RI129_005988</name>
</gene>
<dbReference type="SUPFAM" id="SSF52540">
    <property type="entry name" value="P-loop containing nucleoside triphosphate hydrolases"/>
    <property type="match status" value="1"/>
</dbReference>
<organism evidence="4 5">
    <name type="scientific">Pyrocoelia pectoralis</name>
    <dbReference type="NCBI Taxonomy" id="417401"/>
    <lineage>
        <taxon>Eukaryota</taxon>
        <taxon>Metazoa</taxon>
        <taxon>Ecdysozoa</taxon>
        <taxon>Arthropoda</taxon>
        <taxon>Hexapoda</taxon>
        <taxon>Insecta</taxon>
        <taxon>Pterygota</taxon>
        <taxon>Neoptera</taxon>
        <taxon>Endopterygota</taxon>
        <taxon>Coleoptera</taxon>
        <taxon>Polyphaga</taxon>
        <taxon>Elateriformia</taxon>
        <taxon>Elateroidea</taxon>
        <taxon>Lampyridae</taxon>
        <taxon>Lampyrinae</taxon>
        <taxon>Pyrocoelia</taxon>
    </lineage>
</organism>
<protein>
    <recommendedName>
        <fullName evidence="3">Sulfotransferase domain-containing protein</fullName>
    </recommendedName>
</protein>
<evidence type="ECO:0000256" key="2">
    <source>
        <dbReference type="ARBA" id="ARBA00022679"/>
    </source>
</evidence>
<dbReference type="EMBL" id="JAVRBK010000004">
    <property type="protein sequence ID" value="KAK5644688.1"/>
    <property type="molecule type" value="Genomic_DNA"/>
</dbReference>
<dbReference type="InterPro" id="IPR027417">
    <property type="entry name" value="P-loop_NTPase"/>
</dbReference>
<evidence type="ECO:0000313" key="4">
    <source>
        <dbReference type="EMBL" id="KAK5644688.1"/>
    </source>
</evidence>
<dbReference type="GO" id="GO:0008146">
    <property type="term" value="F:sulfotransferase activity"/>
    <property type="evidence" value="ECO:0007669"/>
    <property type="project" value="InterPro"/>
</dbReference>
<dbReference type="Pfam" id="PF00685">
    <property type="entry name" value="Sulfotransfer_1"/>
    <property type="match status" value="1"/>
</dbReference>
<dbReference type="PANTHER" id="PTHR11783">
    <property type="entry name" value="SULFOTRANSFERASE SULT"/>
    <property type="match status" value="1"/>
</dbReference>
<keyword evidence="5" id="KW-1185">Reference proteome</keyword>
<dbReference type="Proteomes" id="UP001329430">
    <property type="component" value="Chromosome 4"/>
</dbReference>
<dbReference type="Gene3D" id="3.40.50.300">
    <property type="entry name" value="P-loop containing nucleotide triphosphate hydrolases"/>
    <property type="match status" value="1"/>
</dbReference>
<keyword evidence="2" id="KW-0808">Transferase</keyword>
<sequence length="271" mass="32284">MFTFLGTTWVQEMVWFIKHRMNLAGSEVNICQRFPMLEMSSLMESRNAEEFREEFFKKSVDYIDQLTGQRFIKTHLPLCVLPKDLKNVSKQPKVIYVIRSPKDVFISYYHHGHVMHGWKPNMADFAKVYLGDKVLFGPYWKHVFGFYNMRHLPNFLIVKYEDMKKDLKSVIENVCHFLEEDPLSDDQLEALCKRLDFNFMKDNDSVNYRRFVEVSRQRDPELPDFMRSGTIGNHKEQMSAELIAEFDEWIKKNISNTDFDQNYAYGYSKCN</sequence>
<dbReference type="InterPro" id="IPR000863">
    <property type="entry name" value="Sulfotransferase_dom"/>
</dbReference>
<proteinExistence type="inferred from homology"/>